<evidence type="ECO:0000313" key="2">
    <source>
        <dbReference type="EMBL" id="RLL65273.1"/>
    </source>
</evidence>
<dbReference type="Gene3D" id="1.10.10.2910">
    <property type="match status" value="1"/>
</dbReference>
<accession>A0A421BQP4</accession>
<reference evidence="2 3" key="1">
    <citation type="submission" date="2018-10" db="EMBL/GenBank/DDBJ databases">
        <title>Rhodobacter sp . BO-81.</title>
        <authorList>
            <person name="Im W.T."/>
        </authorList>
    </citation>
    <scope>NUCLEOTIDE SEQUENCE [LARGE SCALE GENOMIC DNA]</scope>
    <source>
        <strain evidence="2 3">BO-81</strain>
    </source>
</reference>
<dbReference type="InterPro" id="IPR010359">
    <property type="entry name" value="IrrE_HExxH"/>
</dbReference>
<organism evidence="2 3">
    <name type="scientific">Paenirhodobacter hankyongi</name>
    <dbReference type="NCBI Taxonomy" id="2294033"/>
    <lineage>
        <taxon>Bacteria</taxon>
        <taxon>Pseudomonadati</taxon>
        <taxon>Pseudomonadota</taxon>
        <taxon>Alphaproteobacteria</taxon>
        <taxon>Rhodobacterales</taxon>
        <taxon>Rhodobacter group</taxon>
        <taxon>Paenirhodobacter</taxon>
    </lineage>
</organism>
<dbReference type="Proteomes" id="UP000279673">
    <property type="component" value="Unassembled WGS sequence"/>
</dbReference>
<gene>
    <name evidence="2" type="ORF">DYS74_08085</name>
</gene>
<keyword evidence="3" id="KW-1185">Reference proteome</keyword>
<dbReference type="AlphaFoldDB" id="A0A421BQP4"/>
<evidence type="ECO:0000313" key="3">
    <source>
        <dbReference type="Proteomes" id="UP000279673"/>
    </source>
</evidence>
<dbReference type="PANTHER" id="PTHR43236">
    <property type="entry name" value="ANTITOXIN HIGA1"/>
    <property type="match status" value="1"/>
</dbReference>
<dbReference type="EMBL" id="RCHI01000006">
    <property type="protein sequence ID" value="RLL65273.1"/>
    <property type="molecule type" value="Genomic_DNA"/>
</dbReference>
<protein>
    <submittedName>
        <fullName evidence="2">ImmA/IrrE family metallo-endopeptidase</fullName>
    </submittedName>
</protein>
<evidence type="ECO:0000259" key="1">
    <source>
        <dbReference type="Pfam" id="PF06114"/>
    </source>
</evidence>
<dbReference type="RefSeq" id="WP_121532677.1">
    <property type="nucleotide sequence ID" value="NZ_RCHI01000006.1"/>
</dbReference>
<dbReference type="InterPro" id="IPR052345">
    <property type="entry name" value="Rad_response_metalloprotease"/>
</dbReference>
<dbReference type="PANTHER" id="PTHR43236:SF1">
    <property type="entry name" value="BLL7220 PROTEIN"/>
    <property type="match status" value="1"/>
</dbReference>
<feature type="domain" description="IrrE N-terminal-like" evidence="1">
    <location>
        <begin position="36"/>
        <end position="162"/>
    </location>
</feature>
<comment type="caution">
    <text evidence="2">The sequence shown here is derived from an EMBL/GenBank/DDBJ whole genome shotgun (WGS) entry which is preliminary data.</text>
</comment>
<sequence length="167" mass="18806">MLDTIPGRVRWDVAKAKADSLTCKFERPPIPVRAIAEGTGVDVVFADFGKHSNSVAGFCDFRGERLYVNRDDKPERQTFTIAHELGHWLLHKELFERSPDAYAVLPRHAVANNRSVLEKEANHFAAHLLVPSRLLRPVMRASTVSSLAEAFGVSYTMMSFRVANEER</sequence>
<proteinExistence type="predicted"/>
<name>A0A421BQP4_9RHOB</name>
<dbReference type="Pfam" id="PF06114">
    <property type="entry name" value="Peptidase_M78"/>
    <property type="match status" value="1"/>
</dbReference>